<evidence type="ECO:0000313" key="3">
    <source>
        <dbReference type="Proteomes" id="UP000188597"/>
    </source>
</evidence>
<accession>A0A1V3G5L8</accession>
<protein>
    <recommendedName>
        <fullName evidence="4">DUF485 domain-containing protein</fullName>
    </recommendedName>
</protein>
<keyword evidence="1" id="KW-1133">Transmembrane helix</keyword>
<keyword evidence="1" id="KW-0472">Membrane</keyword>
<dbReference type="InterPro" id="IPR007436">
    <property type="entry name" value="DUF485"/>
</dbReference>
<organism evidence="2 3">
    <name type="scientific">Fictibacillus arsenicus</name>
    <dbReference type="NCBI Taxonomy" id="255247"/>
    <lineage>
        <taxon>Bacteria</taxon>
        <taxon>Bacillati</taxon>
        <taxon>Bacillota</taxon>
        <taxon>Bacilli</taxon>
        <taxon>Bacillales</taxon>
        <taxon>Fictibacillaceae</taxon>
        <taxon>Fictibacillus</taxon>
    </lineage>
</organism>
<dbReference type="OrthoDB" id="2886991at2"/>
<evidence type="ECO:0000256" key="1">
    <source>
        <dbReference type="SAM" id="Phobius"/>
    </source>
</evidence>
<feature type="transmembrane region" description="Helical" evidence="1">
    <location>
        <begin position="46"/>
        <end position="67"/>
    </location>
</feature>
<keyword evidence="1" id="KW-0812">Transmembrane</keyword>
<feature type="transmembrane region" description="Helical" evidence="1">
    <location>
        <begin position="79"/>
        <end position="100"/>
    </location>
</feature>
<dbReference type="PANTHER" id="PTHR38441">
    <property type="entry name" value="INTEGRAL MEMBRANE PROTEIN-RELATED"/>
    <property type="match status" value="1"/>
</dbReference>
<proteinExistence type="predicted"/>
<dbReference type="Pfam" id="PF04341">
    <property type="entry name" value="DUF485"/>
    <property type="match status" value="1"/>
</dbReference>
<gene>
    <name evidence="2" type="ORF">UN64_15565</name>
</gene>
<evidence type="ECO:0000313" key="2">
    <source>
        <dbReference type="EMBL" id="OOE10766.1"/>
    </source>
</evidence>
<dbReference type="Proteomes" id="UP000188597">
    <property type="component" value="Unassembled WGS sequence"/>
</dbReference>
<dbReference type="PANTHER" id="PTHR38441:SF1">
    <property type="entry name" value="MEMBRANE PROTEIN"/>
    <property type="match status" value="1"/>
</dbReference>
<sequence>MKVFHNTLKGGSSVLPKKQKNYEEPRYSEIVHSNYFKQLMEEKKRFILPMTLFFLLFYFSLPVLTAYSDVLNNKAIGDISWAWIFAFAQFIMTWALCMIYTKKAKRFDELAEKVVSEMDKEVSS</sequence>
<reference evidence="2 3" key="1">
    <citation type="submission" date="2016-11" db="EMBL/GenBank/DDBJ databases">
        <authorList>
            <person name="Jaros S."/>
            <person name="Januszkiewicz K."/>
            <person name="Wedrychowicz H."/>
        </authorList>
    </citation>
    <scope>NUCLEOTIDE SEQUENCE [LARGE SCALE GENOMIC DNA]</scope>
    <source>
        <strain evidence="2 3">Con a/3</strain>
    </source>
</reference>
<dbReference type="EMBL" id="MQMF01000003">
    <property type="protein sequence ID" value="OOE10766.1"/>
    <property type="molecule type" value="Genomic_DNA"/>
</dbReference>
<comment type="caution">
    <text evidence="2">The sequence shown here is derived from an EMBL/GenBank/DDBJ whole genome shotgun (WGS) entry which is preliminary data.</text>
</comment>
<dbReference type="AlphaFoldDB" id="A0A1V3G5L8"/>
<evidence type="ECO:0008006" key="4">
    <source>
        <dbReference type="Google" id="ProtNLM"/>
    </source>
</evidence>
<name>A0A1V3G5L8_9BACL</name>